<dbReference type="OrthoDB" id="10178at2157"/>
<dbReference type="AlphaFoldDB" id="A0A2U9IUF9"/>
<proteinExistence type="inferred from homology"/>
<keyword evidence="11" id="KW-1185">Reference proteome</keyword>
<dbReference type="Pfam" id="PF01872">
    <property type="entry name" value="RibD_C"/>
    <property type="match status" value="1"/>
</dbReference>
<evidence type="ECO:0000256" key="4">
    <source>
        <dbReference type="ARBA" id="ARBA00022857"/>
    </source>
</evidence>
<evidence type="ECO:0000256" key="2">
    <source>
        <dbReference type="ARBA" id="ARBA00009723"/>
    </source>
</evidence>
<accession>A0A2U9IUF9</accession>
<keyword evidence="4" id="KW-0521">NADP</keyword>
<evidence type="ECO:0000259" key="9">
    <source>
        <dbReference type="Pfam" id="PF01872"/>
    </source>
</evidence>
<reference evidence="10 11" key="1">
    <citation type="submission" date="2018-05" db="EMBL/GenBank/DDBJ databases">
        <title>Complete Genome Sequences of Extremely Thermoacidophilic, Metal-Mobilizing Type-Strain Members of the Archaeal Family Sulfolobaceae: Acidianus brierleyi DSM-1651T, Acidianus sulfidivorans DSM-18786T, Metallosphaera hakonensis DSM-7519T, and Metallosphaera prunae DSM-10039T.</title>
        <authorList>
            <person name="Counts J.A."/>
            <person name="Kelly R.M."/>
        </authorList>
    </citation>
    <scope>NUCLEOTIDE SEQUENCE [LARGE SCALE GENOMIC DNA]</scope>
    <source>
        <strain evidence="10 11">HO1-1</strain>
    </source>
</reference>
<dbReference type="GO" id="GO:0008703">
    <property type="term" value="F:5-amino-6-(5-phosphoribosylamino)uracil reductase activity"/>
    <property type="evidence" value="ECO:0007669"/>
    <property type="project" value="InterPro"/>
</dbReference>
<gene>
    <name evidence="10" type="ORF">DFR87_07080</name>
</gene>
<dbReference type="InterPro" id="IPR002734">
    <property type="entry name" value="RibDG_C"/>
</dbReference>
<comment type="catalytic activity">
    <reaction evidence="6">
        <text>2,5-diamino-6-(1-D-ribitylamino)pyrimidin-4(3H)-one 5'-phosphate + NAD(+) = 2,5-diamino-6-(1-D-ribosylamino)pyrimidin-4(3H)-one 5'-phosphate + NADH + H(+)</text>
        <dbReference type="Rhea" id="RHEA:27274"/>
        <dbReference type="ChEBI" id="CHEBI:15378"/>
        <dbReference type="ChEBI" id="CHEBI:57540"/>
        <dbReference type="ChEBI" id="CHEBI:57945"/>
        <dbReference type="ChEBI" id="CHEBI:58890"/>
        <dbReference type="ChEBI" id="CHEBI:59545"/>
        <dbReference type="EC" id="1.1.1.302"/>
    </reaction>
</comment>
<reference evidence="11" key="2">
    <citation type="submission" date="2020-03" db="EMBL/GenBank/DDBJ databases">
        <title>Complete Genome Sequences of Extremely Thermoacidophilic, Metal-Mobilizing Type-Strain Members of the Archaeal Family Sulfolobaceae: Acidianus brierleyi DSM-1651T, Acidianus sulfidivorans DSM-18786T, Metallosphaera hakonensis DSM-7519T, and Metallosphaera prunae DSM-10039T.</title>
        <authorList>
            <person name="Counts J.A."/>
            <person name="Kelly R.M."/>
        </authorList>
    </citation>
    <scope>NUCLEOTIDE SEQUENCE [LARGE SCALE GENOMIC DNA]</scope>
    <source>
        <strain evidence="11">HO1-1</strain>
    </source>
</reference>
<evidence type="ECO:0000256" key="1">
    <source>
        <dbReference type="ARBA" id="ARBA00005104"/>
    </source>
</evidence>
<feature type="domain" description="Bacterial bifunctional deaminase-reductase C-terminal" evidence="9">
    <location>
        <begin position="3"/>
        <end position="200"/>
    </location>
</feature>
<reference evidence="11" key="3">
    <citation type="submission" date="2020-03" db="EMBL/GenBank/DDBJ databases">
        <title>Sequencing and Assembly of Multiple Reported Metal-Biooxidizing Members of the Extremely Thermoacidophilic Archaeal Family Sulfolobaceae.</title>
        <authorList>
            <person name="Counts J.A."/>
            <person name="Kelly R.M."/>
        </authorList>
    </citation>
    <scope>NUCLEOTIDE SEQUENCE [LARGE SCALE GENOMIC DNA]</scope>
    <source>
        <strain evidence="11">HO1-1</strain>
    </source>
</reference>
<evidence type="ECO:0000313" key="10">
    <source>
        <dbReference type="EMBL" id="AWR99487.1"/>
    </source>
</evidence>
<keyword evidence="3" id="KW-0686">Riboflavin biosynthesis</keyword>
<evidence type="ECO:0000256" key="7">
    <source>
        <dbReference type="ARBA" id="ARBA00049020"/>
    </source>
</evidence>
<dbReference type="NCBIfam" id="TIGR01508">
    <property type="entry name" value="rib_reduct_arch"/>
    <property type="match status" value="1"/>
</dbReference>
<dbReference type="KEGG" id="mhk:DFR87_07080"/>
<dbReference type="RefSeq" id="WP_110369215.1">
    <property type="nucleotide sequence ID" value="NZ_CP029287.2"/>
</dbReference>
<protein>
    <recommendedName>
        <fullName evidence="8">2,5-diamino-6-(ribosylamino)-4(3H)-pyrimidinone 5'-phosphate reductase</fullName>
        <ecNumber evidence="8">1.1.1.302</ecNumber>
    </recommendedName>
</protein>
<dbReference type="InterPro" id="IPR050765">
    <property type="entry name" value="Riboflavin_Biosynth_HTPR"/>
</dbReference>
<comment type="similarity">
    <text evidence="2">Belongs to the HTP reductase family.</text>
</comment>
<dbReference type="PANTHER" id="PTHR38011">
    <property type="entry name" value="DIHYDROFOLATE REDUCTASE FAMILY PROTEIN (AFU_ORTHOLOGUE AFUA_8G06820)"/>
    <property type="match status" value="1"/>
</dbReference>
<evidence type="ECO:0000313" key="11">
    <source>
        <dbReference type="Proteomes" id="UP000247586"/>
    </source>
</evidence>
<comment type="catalytic activity">
    <reaction evidence="7">
        <text>2,5-diamino-6-(1-D-ribitylamino)pyrimidin-4(3H)-one 5'-phosphate + NADP(+) = 2,5-diamino-6-(1-D-ribosylamino)pyrimidin-4(3H)-one 5'-phosphate + NADPH + H(+)</text>
        <dbReference type="Rhea" id="RHEA:27278"/>
        <dbReference type="ChEBI" id="CHEBI:15378"/>
        <dbReference type="ChEBI" id="CHEBI:57783"/>
        <dbReference type="ChEBI" id="CHEBI:58349"/>
        <dbReference type="ChEBI" id="CHEBI:58890"/>
        <dbReference type="ChEBI" id="CHEBI:59545"/>
        <dbReference type="EC" id="1.1.1.302"/>
    </reaction>
</comment>
<sequence length="211" mass="23577">MRAYVIISSTSTIDGRIASKDSYSELSCKYDKIRQHVLRSEVDAVMVGANTVRIDNPSLTLKYYPGKNPLRVIVTDSGNVDPNLRVFTLPPATIVYTRNNTDSLKELAIKGVIIRYFSQICEIITDLYSNFSVKRVMVEGGGRLNWSLVKDNCVDEIRLTVSPRIFGAGISIVEGEGFIGKISPNFQLHSAYICQCGQEVILNYKKTDKKD</sequence>
<dbReference type="PANTHER" id="PTHR38011:SF7">
    <property type="entry name" value="2,5-DIAMINO-6-RIBOSYLAMINO-4(3H)-PYRIMIDINONE 5'-PHOSPHATE REDUCTASE"/>
    <property type="match status" value="1"/>
</dbReference>
<dbReference type="InterPro" id="IPR006401">
    <property type="entry name" value="Rib_reduct_arc"/>
</dbReference>
<organism evidence="10 11">
    <name type="scientific">Metallosphaera hakonensis JCM 8857 = DSM 7519</name>
    <dbReference type="NCBI Taxonomy" id="1293036"/>
    <lineage>
        <taxon>Archaea</taxon>
        <taxon>Thermoproteota</taxon>
        <taxon>Thermoprotei</taxon>
        <taxon>Sulfolobales</taxon>
        <taxon>Sulfolobaceae</taxon>
        <taxon>Metallosphaera</taxon>
    </lineage>
</organism>
<evidence type="ECO:0000256" key="3">
    <source>
        <dbReference type="ARBA" id="ARBA00022619"/>
    </source>
</evidence>
<evidence type="ECO:0000256" key="5">
    <source>
        <dbReference type="ARBA" id="ARBA00023002"/>
    </source>
</evidence>
<dbReference type="EC" id="1.1.1.302" evidence="8"/>
<evidence type="ECO:0000256" key="8">
    <source>
        <dbReference type="NCBIfam" id="TIGR01508"/>
    </source>
</evidence>
<dbReference type="Proteomes" id="UP000247586">
    <property type="component" value="Chromosome"/>
</dbReference>
<dbReference type="GO" id="GO:0009231">
    <property type="term" value="P:riboflavin biosynthetic process"/>
    <property type="evidence" value="ECO:0007669"/>
    <property type="project" value="UniProtKB-KW"/>
</dbReference>
<dbReference type="Gene3D" id="3.40.430.10">
    <property type="entry name" value="Dihydrofolate Reductase, subunit A"/>
    <property type="match status" value="1"/>
</dbReference>
<name>A0A2U9IUF9_9CREN</name>
<dbReference type="SUPFAM" id="SSF53597">
    <property type="entry name" value="Dihydrofolate reductase-like"/>
    <property type="match status" value="1"/>
</dbReference>
<dbReference type="EMBL" id="CP029287">
    <property type="protein sequence ID" value="AWR99487.1"/>
    <property type="molecule type" value="Genomic_DNA"/>
</dbReference>
<comment type="pathway">
    <text evidence="1">Cofactor biosynthesis; riboflavin biosynthesis.</text>
</comment>
<dbReference type="GeneID" id="36835092"/>
<dbReference type="InterPro" id="IPR024072">
    <property type="entry name" value="DHFR-like_dom_sf"/>
</dbReference>
<evidence type="ECO:0000256" key="6">
    <source>
        <dbReference type="ARBA" id="ARBA00047550"/>
    </source>
</evidence>
<dbReference type="STRING" id="1293036.GCA_001315825_00346"/>
<keyword evidence="5" id="KW-0560">Oxidoreductase</keyword>